<dbReference type="InterPro" id="IPR011990">
    <property type="entry name" value="TPR-like_helical_dom_sf"/>
</dbReference>
<evidence type="ECO:0000313" key="2">
    <source>
        <dbReference type="EMBL" id="MSS36374.1"/>
    </source>
</evidence>
<dbReference type="InterPro" id="IPR036388">
    <property type="entry name" value="WH-like_DNA-bd_sf"/>
</dbReference>
<name>A0A7X2NK53_9CLOT</name>
<dbReference type="EMBL" id="VUMD01000005">
    <property type="protein sequence ID" value="MSS36374.1"/>
    <property type="molecule type" value="Genomic_DNA"/>
</dbReference>
<dbReference type="GO" id="GO:0006355">
    <property type="term" value="P:regulation of DNA-templated transcription"/>
    <property type="evidence" value="ECO:0007669"/>
    <property type="project" value="InterPro"/>
</dbReference>
<dbReference type="RefSeq" id="WP_154471802.1">
    <property type="nucleotide sequence ID" value="NZ_VUMD01000005.1"/>
</dbReference>
<dbReference type="GO" id="GO:0003677">
    <property type="term" value="F:DNA binding"/>
    <property type="evidence" value="ECO:0007669"/>
    <property type="project" value="InterPro"/>
</dbReference>
<dbReference type="PANTHER" id="PTHR35807">
    <property type="entry name" value="TRANSCRIPTIONAL REGULATOR REDD-RELATED"/>
    <property type="match status" value="1"/>
</dbReference>
<sequence length="404" mass="46292">MDAMGEKHVIYVRTLGGFTIKAGTRAITDSSNQSKKPWLLLEYLVIFQKKPISPSELIRIIWADDPGINPNSSLKTLIFRTRKLLGPLGISPQKLLVQKGGSYAWTQEYTTVIDIDEFEDICNKVLGQPLEDEEALSLCYQGLSLYKGDFLPKSEYEPWVIPIAAYYHSQYQKLVHKTIELLVKKQAYAKITSICEGAVRIEPFDETLRYHLVHSLFKDGHTSQALEEYKHTMNLFYNEFSISPSNDFKNLYRIIWNEAQGININLDSIQDALQEEGSKGAFYCEYSVFHDLFQLGRRAIERTGDSIYLCLLTITDTEKATPKLPFLTKAMKHLNTAVSTSLRCSDAYTRYSVCQYLILLPTITSEQAETVLNRICVSFRKLYNRKDLMVNYSLQPVLPRKRSS</sequence>
<dbReference type="AlphaFoldDB" id="A0A7X2NK53"/>
<dbReference type="InterPro" id="IPR016032">
    <property type="entry name" value="Sig_transdc_resp-reg_C-effctor"/>
</dbReference>
<dbReference type="Gene3D" id="1.10.10.10">
    <property type="entry name" value="Winged helix-like DNA-binding domain superfamily/Winged helix DNA-binding domain"/>
    <property type="match status" value="1"/>
</dbReference>
<dbReference type="SUPFAM" id="SSF48452">
    <property type="entry name" value="TPR-like"/>
    <property type="match status" value="1"/>
</dbReference>
<keyword evidence="3" id="KW-1185">Reference proteome</keyword>
<dbReference type="SMART" id="SM01043">
    <property type="entry name" value="BTAD"/>
    <property type="match status" value="1"/>
</dbReference>
<dbReference type="Gene3D" id="1.25.40.10">
    <property type="entry name" value="Tetratricopeptide repeat domain"/>
    <property type="match status" value="1"/>
</dbReference>
<evidence type="ECO:0000313" key="3">
    <source>
        <dbReference type="Proteomes" id="UP000429958"/>
    </source>
</evidence>
<proteinExistence type="predicted"/>
<dbReference type="SUPFAM" id="SSF46894">
    <property type="entry name" value="C-terminal effector domain of the bipartite response regulators"/>
    <property type="match status" value="1"/>
</dbReference>
<reference evidence="2 3" key="1">
    <citation type="submission" date="2019-08" db="EMBL/GenBank/DDBJ databases">
        <title>In-depth cultivation of the pig gut microbiome towards novel bacterial diversity and tailored functional studies.</title>
        <authorList>
            <person name="Wylensek D."/>
            <person name="Hitch T.C.A."/>
            <person name="Clavel T."/>
        </authorList>
    </citation>
    <scope>NUCLEOTIDE SEQUENCE [LARGE SCALE GENOMIC DNA]</scope>
    <source>
        <strain evidence="2 3">WCA-389-WT-23D1</strain>
    </source>
</reference>
<gene>
    <name evidence="2" type="ORF">FYJ39_07280</name>
</gene>
<dbReference type="InterPro" id="IPR005158">
    <property type="entry name" value="BTAD"/>
</dbReference>
<dbReference type="Proteomes" id="UP000429958">
    <property type="component" value="Unassembled WGS sequence"/>
</dbReference>
<dbReference type="PANTHER" id="PTHR35807:SF2">
    <property type="entry name" value="TRANSCRIPTIONAL ACTIVATOR DOMAIN"/>
    <property type="match status" value="1"/>
</dbReference>
<feature type="domain" description="Bacterial transcriptional activator" evidence="1">
    <location>
        <begin position="113"/>
        <end position="256"/>
    </location>
</feature>
<dbReference type="InterPro" id="IPR051677">
    <property type="entry name" value="AfsR-DnrI-RedD_regulator"/>
</dbReference>
<comment type="caution">
    <text evidence="2">The sequence shown here is derived from an EMBL/GenBank/DDBJ whole genome shotgun (WGS) entry which is preliminary data.</text>
</comment>
<organism evidence="2 3">
    <name type="scientific">Clostridium porci</name>
    <dbReference type="NCBI Taxonomy" id="2605778"/>
    <lineage>
        <taxon>Bacteria</taxon>
        <taxon>Bacillati</taxon>
        <taxon>Bacillota</taxon>
        <taxon>Clostridia</taxon>
        <taxon>Eubacteriales</taxon>
        <taxon>Clostridiaceae</taxon>
        <taxon>Clostridium</taxon>
    </lineage>
</organism>
<evidence type="ECO:0000259" key="1">
    <source>
        <dbReference type="SMART" id="SM01043"/>
    </source>
</evidence>
<dbReference type="Pfam" id="PF03704">
    <property type="entry name" value="BTAD"/>
    <property type="match status" value="1"/>
</dbReference>
<protein>
    <submittedName>
        <fullName evidence="2">SARP family transcriptional regulator</fullName>
    </submittedName>
</protein>
<accession>A0A7X2NK53</accession>